<feature type="domain" description="HD" evidence="1">
    <location>
        <begin position="93"/>
        <end position="217"/>
    </location>
</feature>
<dbReference type="AlphaFoldDB" id="A0A6J6PTA8"/>
<evidence type="ECO:0000313" key="3">
    <source>
        <dbReference type="EMBL" id="CAB4702651.1"/>
    </source>
</evidence>
<accession>A0A6J6PTA8</accession>
<dbReference type="EMBL" id="CAEZXM010000263">
    <property type="protein sequence ID" value="CAB4702651.1"/>
    <property type="molecule type" value="Genomic_DNA"/>
</dbReference>
<organism evidence="3">
    <name type="scientific">freshwater metagenome</name>
    <dbReference type="NCBI Taxonomy" id="449393"/>
    <lineage>
        <taxon>unclassified sequences</taxon>
        <taxon>metagenomes</taxon>
        <taxon>ecological metagenomes</taxon>
    </lineage>
</organism>
<dbReference type="SUPFAM" id="SSF109604">
    <property type="entry name" value="HD-domain/PDEase-like"/>
    <property type="match status" value="1"/>
</dbReference>
<dbReference type="CDD" id="cd00077">
    <property type="entry name" value="HDc"/>
    <property type="match status" value="1"/>
</dbReference>
<dbReference type="InterPro" id="IPR006675">
    <property type="entry name" value="HDIG_dom"/>
</dbReference>
<dbReference type="PANTHER" id="PTHR45228">
    <property type="entry name" value="CYCLIC DI-GMP PHOSPHODIESTERASE TM_0186-RELATED"/>
    <property type="match status" value="1"/>
</dbReference>
<reference evidence="3" key="1">
    <citation type="submission" date="2020-05" db="EMBL/GenBank/DDBJ databases">
        <authorList>
            <person name="Chiriac C."/>
            <person name="Salcher M."/>
            <person name="Ghai R."/>
            <person name="Kavagutti S V."/>
        </authorList>
    </citation>
    <scope>NUCLEOTIDE SEQUENCE</scope>
</reference>
<dbReference type="InterPro" id="IPR003607">
    <property type="entry name" value="HD/PDEase_dom"/>
</dbReference>
<dbReference type="InterPro" id="IPR037522">
    <property type="entry name" value="HD_GYP_dom"/>
</dbReference>
<feature type="domain" description="HD-GYP" evidence="2">
    <location>
        <begin position="71"/>
        <end position="268"/>
    </location>
</feature>
<gene>
    <name evidence="3" type="ORF">UFOPK2366_01340</name>
</gene>
<dbReference type="Pfam" id="PF13487">
    <property type="entry name" value="HD_5"/>
    <property type="match status" value="1"/>
</dbReference>
<dbReference type="PROSITE" id="PS51831">
    <property type="entry name" value="HD"/>
    <property type="match status" value="1"/>
</dbReference>
<evidence type="ECO:0000259" key="2">
    <source>
        <dbReference type="PROSITE" id="PS51832"/>
    </source>
</evidence>
<name>A0A6J6PTA8_9ZZZZ</name>
<dbReference type="InterPro" id="IPR052020">
    <property type="entry name" value="Cyclic_di-GMP/3'3'-cGAMP_PDE"/>
</dbReference>
<dbReference type="NCBIfam" id="TIGR00277">
    <property type="entry name" value="HDIG"/>
    <property type="match status" value="1"/>
</dbReference>
<evidence type="ECO:0000259" key="1">
    <source>
        <dbReference type="PROSITE" id="PS51831"/>
    </source>
</evidence>
<dbReference type="InterPro" id="IPR006674">
    <property type="entry name" value="HD_domain"/>
</dbReference>
<dbReference type="PROSITE" id="PS51832">
    <property type="entry name" value="HD_GYP"/>
    <property type="match status" value="1"/>
</dbReference>
<proteinExistence type="predicted"/>
<protein>
    <submittedName>
        <fullName evidence="3">Unannotated protein</fullName>
    </submittedName>
</protein>
<dbReference type="Gene3D" id="1.10.3210.10">
    <property type="entry name" value="Hypothetical protein af1432"/>
    <property type="match status" value="1"/>
</dbReference>
<dbReference type="SMART" id="SM00471">
    <property type="entry name" value="HDc"/>
    <property type="match status" value="1"/>
</dbReference>
<sequence length="279" mass="31710">MYRELSRFEEALNHQEARFDLHQDLFNQGTDLRIKTLQIAHDTEHVRQQAEILRLRTTELEALVRGRTHELEEYQLEAFQRLAVLAEFRDTDTGEHTIRVGDLSAEIAHELHEDSEWCEQLRMAARLHDIGKVSVPDAILLKPGPLTTEEFEIMKTHTTVGAQILSGSTYPLIQLGAIVALNHHERWDGTGYPSGLSGVNIPRCGRIVTVADVFDALTSERVYKRAWSQEEALDFIISARGHQFEPEVVDAFIAIILRRHPHLRAVVDAHSTMPARPHG</sequence>